<evidence type="ECO:0000256" key="2">
    <source>
        <dbReference type="ARBA" id="ARBA00022490"/>
    </source>
</evidence>
<dbReference type="STRING" id="4615.A0A199VA53"/>
<gene>
    <name evidence="8" type="ORF">ACMD2_08791</name>
</gene>
<evidence type="ECO:0000313" key="8">
    <source>
        <dbReference type="EMBL" id="OAY73756.1"/>
    </source>
</evidence>
<evidence type="ECO:0000256" key="1">
    <source>
        <dbReference type="ARBA" id="ARBA00004496"/>
    </source>
</evidence>
<comment type="subcellular location">
    <subcellularLocation>
        <location evidence="1">Cytoplasm</location>
    </subcellularLocation>
</comment>
<dbReference type="InterPro" id="IPR044670">
    <property type="entry name" value="SOFL"/>
</dbReference>
<evidence type="ECO:0000256" key="7">
    <source>
        <dbReference type="SAM" id="MobiDB-lite"/>
    </source>
</evidence>
<dbReference type="EMBL" id="LSRQ01002599">
    <property type="protein sequence ID" value="OAY73756.1"/>
    <property type="molecule type" value="Genomic_DNA"/>
</dbReference>
<accession>A0A199VA53</accession>
<dbReference type="GO" id="GO:0005737">
    <property type="term" value="C:cytoplasm"/>
    <property type="evidence" value="ECO:0007669"/>
    <property type="project" value="UniProtKB-SubCell"/>
</dbReference>
<feature type="compositionally biased region" description="Acidic residues" evidence="7">
    <location>
        <begin position="109"/>
        <end position="119"/>
    </location>
</feature>
<proteinExistence type="inferred from homology"/>
<dbReference type="Proteomes" id="UP000092600">
    <property type="component" value="Unassembled WGS sequence"/>
</dbReference>
<protein>
    <submittedName>
        <fullName evidence="8">Uncharacterized protein</fullName>
    </submittedName>
</protein>
<feature type="compositionally biased region" description="Basic and acidic residues" evidence="7">
    <location>
        <begin position="28"/>
        <end position="38"/>
    </location>
</feature>
<evidence type="ECO:0000256" key="5">
    <source>
        <dbReference type="ARBA" id="ARBA00023242"/>
    </source>
</evidence>
<keyword evidence="2" id="KW-0963">Cytoplasm</keyword>
<feature type="compositionally biased region" description="Polar residues" evidence="7">
    <location>
        <begin position="120"/>
        <end position="129"/>
    </location>
</feature>
<dbReference type="PANTHER" id="PTHR33347">
    <property type="entry name" value="OSJNBA0091C07.3 PROTEIN"/>
    <property type="match status" value="1"/>
</dbReference>
<evidence type="ECO:0000256" key="4">
    <source>
        <dbReference type="ARBA" id="ARBA00022864"/>
    </source>
</evidence>
<keyword evidence="3" id="KW-0203">Cytokinin biosynthesis</keyword>
<feature type="region of interest" description="Disordered" evidence="7">
    <location>
        <begin position="1"/>
        <end position="163"/>
    </location>
</feature>
<feature type="compositionally biased region" description="Basic and acidic residues" evidence="7">
    <location>
        <begin position="91"/>
        <end position="108"/>
    </location>
</feature>
<reference evidence="8 9" key="1">
    <citation type="journal article" date="2016" name="DNA Res.">
        <title>The draft genome of MD-2 pineapple using hybrid error correction of long reads.</title>
        <authorList>
            <person name="Redwan R.M."/>
            <person name="Saidin A."/>
            <person name="Kumar S.V."/>
        </authorList>
    </citation>
    <scope>NUCLEOTIDE SEQUENCE [LARGE SCALE GENOMIC DNA]</scope>
    <source>
        <strain evidence="9">cv. MD2</strain>
        <tissue evidence="8">Leaf</tissue>
    </source>
</reference>
<name>A0A199VA53_ANACO</name>
<feature type="compositionally biased region" description="Basic and acidic residues" evidence="7">
    <location>
        <begin position="134"/>
        <end position="144"/>
    </location>
</feature>
<organism evidence="8 9">
    <name type="scientific">Ananas comosus</name>
    <name type="common">Pineapple</name>
    <name type="synonym">Ananas ananas</name>
    <dbReference type="NCBI Taxonomy" id="4615"/>
    <lineage>
        <taxon>Eukaryota</taxon>
        <taxon>Viridiplantae</taxon>
        <taxon>Streptophyta</taxon>
        <taxon>Embryophyta</taxon>
        <taxon>Tracheophyta</taxon>
        <taxon>Spermatophyta</taxon>
        <taxon>Magnoliopsida</taxon>
        <taxon>Liliopsida</taxon>
        <taxon>Poales</taxon>
        <taxon>Bromeliaceae</taxon>
        <taxon>Bromelioideae</taxon>
        <taxon>Ananas</taxon>
    </lineage>
</organism>
<evidence type="ECO:0000256" key="6">
    <source>
        <dbReference type="ARBA" id="ARBA00024199"/>
    </source>
</evidence>
<evidence type="ECO:0000313" key="9">
    <source>
        <dbReference type="Proteomes" id="UP000092600"/>
    </source>
</evidence>
<sequence>MESSQLIGDAEECSSSESGWTMYLASPMHDDTNMHDDGGDGEVDQGHDAVAGYYCESSGSSNASVGCNEADHGDDSLASDASTGPAQKIEPCSKWDGTDAMDYPKDDVNGDDNDNDNDNEIYSQFSSSLYKRKEKVEKRGDGKSPRPFLKGAGSSRSSSEVRRNKLIVDFPREFLCRQPENNDLAHGFKCPVI</sequence>
<keyword evidence="4" id="KW-0932">Cytokinin signaling pathway</keyword>
<dbReference type="PANTHER" id="PTHR33347:SF31">
    <property type="entry name" value="PROTEIN SOB FIVE-LIKE 1"/>
    <property type="match status" value="1"/>
</dbReference>
<comment type="similarity">
    <text evidence="6">Belongs to the SOFL plant protein family.</text>
</comment>
<dbReference type="GO" id="GO:0009736">
    <property type="term" value="P:cytokinin-activated signaling pathway"/>
    <property type="evidence" value="ECO:0007669"/>
    <property type="project" value="UniProtKB-KW"/>
</dbReference>
<dbReference type="AlphaFoldDB" id="A0A199VA53"/>
<keyword evidence="5" id="KW-0539">Nucleus</keyword>
<dbReference type="GO" id="GO:0009691">
    <property type="term" value="P:cytokinin biosynthetic process"/>
    <property type="evidence" value="ECO:0007669"/>
    <property type="project" value="UniProtKB-KW"/>
</dbReference>
<evidence type="ECO:0000256" key="3">
    <source>
        <dbReference type="ARBA" id="ARBA00022712"/>
    </source>
</evidence>
<comment type="caution">
    <text evidence="8">The sequence shown here is derived from an EMBL/GenBank/DDBJ whole genome shotgun (WGS) entry which is preliminary data.</text>
</comment>